<dbReference type="OrthoDB" id="5863974at2759"/>
<gene>
    <name evidence="2" type="ORF">LOAG_18652</name>
</gene>
<organism evidence="2">
    <name type="scientific">Loa loa</name>
    <name type="common">Eye worm</name>
    <name type="synonym">Filaria loa</name>
    <dbReference type="NCBI Taxonomy" id="7209"/>
    <lineage>
        <taxon>Eukaryota</taxon>
        <taxon>Metazoa</taxon>
        <taxon>Ecdysozoa</taxon>
        <taxon>Nematoda</taxon>
        <taxon>Chromadorea</taxon>
        <taxon>Rhabditida</taxon>
        <taxon>Spirurina</taxon>
        <taxon>Spiruromorpha</taxon>
        <taxon>Filarioidea</taxon>
        <taxon>Onchocercidae</taxon>
        <taxon>Loa</taxon>
    </lineage>
</organism>
<dbReference type="SUPFAM" id="SSF82895">
    <property type="entry name" value="TSP-1 type 1 repeat"/>
    <property type="match status" value="1"/>
</dbReference>
<dbReference type="InterPro" id="IPR000884">
    <property type="entry name" value="TSP1_rpt"/>
</dbReference>
<dbReference type="Gene3D" id="2.20.100.10">
    <property type="entry name" value="Thrombospondin type-1 (TSP1) repeat"/>
    <property type="match status" value="1"/>
</dbReference>
<proteinExistence type="predicted"/>
<name>A0A1S0UEG0_LOALO</name>
<evidence type="ECO:0000256" key="1">
    <source>
        <dbReference type="SAM" id="MobiDB-lite"/>
    </source>
</evidence>
<feature type="compositionally biased region" description="Basic and acidic residues" evidence="1">
    <location>
        <begin position="189"/>
        <end position="203"/>
    </location>
</feature>
<dbReference type="InterPro" id="IPR036383">
    <property type="entry name" value="TSP1_rpt_sf"/>
</dbReference>
<dbReference type="CTD" id="9953312"/>
<dbReference type="EMBL" id="JH712489">
    <property type="protein sequence ID" value="EJD73965.1"/>
    <property type="molecule type" value="Genomic_DNA"/>
</dbReference>
<dbReference type="PROSITE" id="PS50092">
    <property type="entry name" value="TSP1"/>
    <property type="match status" value="1"/>
</dbReference>
<evidence type="ECO:0000313" key="2">
    <source>
        <dbReference type="EMBL" id="EJD73965.1"/>
    </source>
</evidence>
<dbReference type="KEGG" id="loa:LOAG_18652"/>
<sequence>MLEIETLCSRLHNNTAFLGVQPTFSKTVNNIDQCRDICLESYPYCVAVIFYKITTLKDPLCYLFNKSSIHQNVLLYPEKPLAENDIINIIEIVGNCHEFDAIPPLSDIFTTSSDKVSRIRRASNFNKPIKRNGLWSGWTKCSNGTTYQIRFQSCEYGRLIQKRQCSTKLSSKRSSSLYSSPFHPYPPEPYKHPDNKSPEYESRSVQHKKQMQQLRKNCCKRQNWYREHVGKNYITFCRHPCPPPDLLDIEQDPEELSHDKQQQYIFSEKPISQIQEFSKGQLDEIIMLPTPQQEFSTLAPEDYRHEEQVQPQPSESERDEFYRQQEQQESSTLSPEDYRHEEVQPQPSESEGDEYYRQQQQEFSTISPEDYRQEQQIYPPLYPQPSESELDEYDRQQEVKPQPSKYPSDDYYSQQQEQQKFPLGDYHGEQEAQPQPFVPLPDDRYRQQQQQQQQYIGETRQDEWATQYYPDRDLVHDVEGWNPWTTWSICPIVCGDSVQTRRRTCPTGNHCNGETIQERPCHFRPCGLWADWSDCSHCEGH</sequence>
<dbReference type="InParanoid" id="A0A1S0UEG0"/>
<feature type="compositionally biased region" description="Polar residues" evidence="1">
    <location>
        <begin position="357"/>
        <end position="367"/>
    </location>
</feature>
<protein>
    <submittedName>
        <fullName evidence="2">Thrombospondin type 1 domain-containing protein</fullName>
    </submittedName>
</protein>
<dbReference type="RefSeq" id="XP_020304908.1">
    <property type="nucleotide sequence ID" value="XM_020451316.1"/>
</dbReference>
<dbReference type="AlphaFoldDB" id="A0A1S0UEG0"/>
<feature type="compositionally biased region" description="Low complexity" evidence="1">
    <location>
        <begin position="401"/>
        <end position="416"/>
    </location>
</feature>
<accession>A0A1S0UEG0</accession>
<feature type="compositionally biased region" description="Polar residues" evidence="1">
    <location>
        <begin position="324"/>
        <end position="334"/>
    </location>
</feature>
<reference evidence="2" key="1">
    <citation type="submission" date="2012-04" db="EMBL/GenBank/DDBJ databases">
        <title>The Genome Sequence of Loa loa.</title>
        <authorList>
            <consortium name="The Broad Institute Genome Sequencing Platform"/>
            <consortium name="Broad Institute Genome Sequencing Center for Infectious Disease"/>
            <person name="Nutman T.B."/>
            <person name="Fink D.L."/>
            <person name="Russ C."/>
            <person name="Young S."/>
            <person name="Zeng Q."/>
            <person name="Gargeya S."/>
            <person name="Alvarado L."/>
            <person name="Berlin A."/>
            <person name="Chapman S.B."/>
            <person name="Chen Z."/>
            <person name="Freedman E."/>
            <person name="Gellesch M."/>
            <person name="Goldberg J."/>
            <person name="Griggs A."/>
            <person name="Gujja S."/>
            <person name="Heilman E.R."/>
            <person name="Heiman D."/>
            <person name="Howarth C."/>
            <person name="Mehta T."/>
            <person name="Neiman D."/>
            <person name="Pearson M."/>
            <person name="Roberts A."/>
            <person name="Saif S."/>
            <person name="Shea T."/>
            <person name="Shenoy N."/>
            <person name="Sisk P."/>
            <person name="Stolte C."/>
            <person name="Sykes S."/>
            <person name="White J."/>
            <person name="Yandava C."/>
            <person name="Haas B."/>
            <person name="Henn M.R."/>
            <person name="Nusbaum C."/>
            <person name="Birren B."/>
        </authorList>
    </citation>
    <scope>NUCLEOTIDE SEQUENCE [LARGE SCALE GENOMIC DNA]</scope>
</reference>
<dbReference type="GeneID" id="9953312"/>
<dbReference type="Pfam" id="PF00090">
    <property type="entry name" value="TSP_1"/>
    <property type="match status" value="1"/>
</dbReference>
<feature type="region of interest" description="Disordered" evidence="1">
    <location>
        <begin position="173"/>
        <end position="203"/>
    </location>
</feature>
<feature type="region of interest" description="Disordered" evidence="1">
    <location>
        <begin position="303"/>
        <end position="416"/>
    </location>
</feature>